<dbReference type="Proteomes" id="UP000270291">
    <property type="component" value="Unassembled WGS sequence"/>
</dbReference>
<accession>A0A3R9MHD3</accession>
<dbReference type="EMBL" id="RWIU01000001">
    <property type="protein sequence ID" value="RSK45852.1"/>
    <property type="molecule type" value="Genomic_DNA"/>
</dbReference>
<reference evidence="1 2" key="1">
    <citation type="submission" date="2018-12" db="EMBL/GenBank/DDBJ databases">
        <authorList>
            <person name="Feng G."/>
            <person name="Zhu H."/>
        </authorList>
    </citation>
    <scope>NUCLEOTIDE SEQUENCE [LARGE SCALE GENOMIC DNA]</scope>
    <source>
        <strain evidence="1 2">LMG 26000</strain>
    </source>
</reference>
<evidence type="ECO:0000313" key="2">
    <source>
        <dbReference type="Proteomes" id="UP000270291"/>
    </source>
</evidence>
<keyword evidence="2" id="KW-1185">Reference proteome</keyword>
<dbReference type="OrthoDB" id="864079at2"/>
<protein>
    <recommendedName>
        <fullName evidence="3">T9SS C-terminal target domain-containing protein</fullName>
    </recommendedName>
</protein>
<comment type="caution">
    <text evidence="1">The sequence shown here is derived from an EMBL/GenBank/DDBJ whole genome shotgun (WGS) entry which is preliminary data.</text>
</comment>
<evidence type="ECO:0000313" key="1">
    <source>
        <dbReference type="EMBL" id="RSK45852.1"/>
    </source>
</evidence>
<proteinExistence type="predicted"/>
<dbReference type="AlphaFoldDB" id="A0A3R9MHD3"/>
<sequence>MSLSTSYAYRLLLIFGLLLLEFSAEASHIVGAEITYAPYPATPVNPRRYLVTAKLYRDNSGNTTVDFEQTVALYARLNACSPTDPTNVTFQLNRVSKTNTGYVRCAGGPGIEAQLYTADITLPSSGNWTLSIAEANRTFGILNLSNSGNYSLYADAELTIDPASVTPNTSPVFTSSLLPYICGNQFHRFSFSAYDANGDSLVYRMITPQGTSNSDFCPQTIPVVPTPHFTIDPARGELSTVPFTLTAGFYIMAARVEEYRRIGGNWRKIGSVMRDIMYPVSGGTGNRNPSFTSALVGTTTQPVTQILRVVPGQTLTIQLAATDQDAGQVLRFSTEATTVPGVSFRGISATQAQLTWQVPNNLPLGRYSIPVVVQDNGCPFNGSESQTLNFLVTTQVLAVTSSGPSNLAASFPNPFHDQVQFQLPRSQSQQILVTDQVGRTVAHLTSRADGTVVWQPAGSVKPGIYLARTTDGSYSVRLVHY</sequence>
<organism evidence="1 2">
    <name type="scientific">Hymenobacter perfusus</name>
    <dbReference type="NCBI Taxonomy" id="1236770"/>
    <lineage>
        <taxon>Bacteria</taxon>
        <taxon>Pseudomonadati</taxon>
        <taxon>Bacteroidota</taxon>
        <taxon>Cytophagia</taxon>
        <taxon>Cytophagales</taxon>
        <taxon>Hymenobacteraceae</taxon>
        <taxon>Hymenobacter</taxon>
    </lineage>
</organism>
<evidence type="ECO:0008006" key="3">
    <source>
        <dbReference type="Google" id="ProtNLM"/>
    </source>
</evidence>
<dbReference type="RefSeq" id="WP_125434992.1">
    <property type="nucleotide sequence ID" value="NZ_RWIU01000001.1"/>
</dbReference>
<name>A0A3R9MHD3_9BACT</name>
<gene>
    <name evidence="1" type="ORF">EI293_01365</name>
</gene>